<comment type="similarity">
    <text evidence="1">Belongs to the glycosyl hydrolase 16 family.</text>
</comment>
<proteinExistence type="inferred from homology"/>
<dbReference type="InterPro" id="IPR013320">
    <property type="entry name" value="ConA-like_dom_sf"/>
</dbReference>
<dbReference type="SUPFAM" id="SSF49899">
    <property type="entry name" value="Concanavalin A-like lectins/glucanases"/>
    <property type="match status" value="1"/>
</dbReference>
<dbReference type="InterPro" id="IPR000757">
    <property type="entry name" value="Beta-glucanase-like"/>
</dbReference>
<feature type="region of interest" description="Disordered" evidence="2">
    <location>
        <begin position="202"/>
        <end position="226"/>
    </location>
</feature>
<feature type="signal peptide" evidence="3">
    <location>
        <begin position="1"/>
        <end position="22"/>
    </location>
</feature>
<dbReference type="PROSITE" id="PS51762">
    <property type="entry name" value="GH16_2"/>
    <property type="match status" value="1"/>
</dbReference>
<evidence type="ECO:0000259" key="4">
    <source>
        <dbReference type="PROSITE" id="PS51762"/>
    </source>
</evidence>
<dbReference type="Pfam" id="PF00722">
    <property type="entry name" value="Glyco_hydro_16"/>
    <property type="match status" value="1"/>
</dbReference>
<dbReference type="Gene3D" id="2.60.120.200">
    <property type="match status" value="1"/>
</dbReference>
<name>A0ABN2AZJ4_9ACTN</name>
<evidence type="ECO:0000256" key="1">
    <source>
        <dbReference type="ARBA" id="ARBA00006865"/>
    </source>
</evidence>
<evidence type="ECO:0000256" key="3">
    <source>
        <dbReference type="SAM" id="SignalP"/>
    </source>
</evidence>
<dbReference type="EMBL" id="BAAAOR010000026">
    <property type="protein sequence ID" value="GAA1529157.1"/>
    <property type="molecule type" value="Genomic_DNA"/>
</dbReference>
<gene>
    <name evidence="5" type="ORF">GCM10009788_35760</name>
</gene>
<accession>A0ABN2AZJ4</accession>
<dbReference type="Proteomes" id="UP001500842">
    <property type="component" value="Unassembled WGS sequence"/>
</dbReference>
<dbReference type="InterPro" id="IPR050546">
    <property type="entry name" value="Glycosyl_Hydrlase_16"/>
</dbReference>
<evidence type="ECO:0000313" key="5">
    <source>
        <dbReference type="EMBL" id="GAA1529157.1"/>
    </source>
</evidence>
<sequence>MVVAAAVVVLAGLAAAGLLAGAADPPAGPVPPPSLVEEPAPSGYRLVWSDEFTGDALDPAKWNVRDDQNYGATLGVDQCYRAENVAVHGGRLHLRLARKTVTCGGINPDTGEPTYYFTSGAVTTRADRDAPQRFAFTRGYVEAAIRLPQGNAYWGAFWHTGGDGAPPWPEYGELDVMEQDGGHPDLALQTVHYRCSTAASCDTGSDHRHNVRTGSTDPGPPLTGVDAGTYPGATTSRFVRYGLLWDEEQIAWYVDGEPVRGFDGERVRRYATDAEGRVTVAHTGQARTPVRPSWPAVLDTSHAIDLNLAYGGALPRSSGYTGGETATGYDDGNVVGEREGTMEIEYVRVYQLP</sequence>
<feature type="domain" description="GH16" evidence="4">
    <location>
        <begin position="23"/>
        <end position="353"/>
    </location>
</feature>
<keyword evidence="6" id="KW-1185">Reference proteome</keyword>
<evidence type="ECO:0000313" key="6">
    <source>
        <dbReference type="Proteomes" id="UP001500842"/>
    </source>
</evidence>
<dbReference type="PANTHER" id="PTHR10963:SF55">
    <property type="entry name" value="GLYCOSIDE HYDROLASE FAMILY 16 PROTEIN"/>
    <property type="match status" value="1"/>
</dbReference>
<keyword evidence="3" id="KW-0732">Signal</keyword>
<organism evidence="5 6">
    <name type="scientific">Nocardioides humi</name>
    <dbReference type="NCBI Taxonomy" id="449461"/>
    <lineage>
        <taxon>Bacteria</taxon>
        <taxon>Bacillati</taxon>
        <taxon>Actinomycetota</taxon>
        <taxon>Actinomycetes</taxon>
        <taxon>Propionibacteriales</taxon>
        <taxon>Nocardioidaceae</taxon>
        <taxon>Nocardioides</taxon>
    </lineage>
</organism>
<dbReference type="CDD" id="cd08023">
    <property type="entry name" value="GH16_laminarinase_like"/>
    <property type="match status" value="1"/>
</dbReference>
<dbReference type="PANTHER" id="PTHR10963">
    <property type="entry name" value="GLYCOSYL HYDROLASE-RELATED"/>
    <property type="match status" value="1"/>
</dbReference>
<comment type="caution">
    <text evidence="5">The sequence shown here is derived from an EMBL/GenBank/DDBJ whole genome shotgun (WGS) entry which is preliminary data.</text>
</comment>
<protein>
    <recommendedName>
        <fullName evidence="4">GH16 domain-containing protein</fullName>
    </recommendedName>
</protein>
<reference evidence="5 6" key="1">
    <citation type="journal article" date="2019" name="Int. J. Syst. Evol. Microbiol.">
        <title>The Global Catalogue of Microorganisms (GCM) 10K type strain sequencing project: providing services to taxonomists for standard genome sequencing and annotation.</title>
        <authorList>
            <consortium name="The Broad Institute Genomics Platform"/>
            <consortium name="The Broad Institute Genome Sequencing Center for Infectious Disease"/>
            <person name="Wu L."/>
            <person name="Ma J."/>
        </authorList>
    </citation>
    <scope>NUCLEOTIDE SEQUENCE [LARGE SCALE GENOMIC DNA]</scope>
    <source>
        <strain evidence="5 6">JCM 14942</strain>
    </source>
</reference>
<feature type="chain" id="PRO_5046571309" description="GH16 domain-containing protein" evidence="3">
    <location>
        <begin position="23"/>
        <end position="353"/>
    </location>
</feature>
<evidence type="ECO:0000256" key="2">
    <source>
        <dbReference type="SAM" id="MobiDB-lite"/>
    </source>
</evidence>